<dbReference type="RefSeq" id="WP_284055348.1">
    <property type="nucleotide sequence ID" value="NZ_JAMSLR010000001.1"/>
</dbReference>
<evidence type="ECO:0000313" key="2">
    <source>
        <dbReference type="Proteomes" id="UP001165306"/>
    </source>
</evidence>
<sequence length="221" mass="24056">MKRIGMRCLPWQLRTGILLVLILAIGVLARELVPRMLRAQSVHFTDGLLLTTNRDRLALCVEPVAAATVDLEVARQRMDAALATLTQHPHWRPAGLAQNAPVVEIGCPGKPYLLEPGVSVKGGKPTGDPVVQRVDVPSRFRVFVYILPEPELARIFGDTSIRRAPQEMFCEGDSCAEVTTGLYLSPREVHDAQFLSDQLAKAIGLELAVPLDPGSPRPDGG</sequence>
<evidence type="ECO:0000313" key="1">
    <source>
        <dbReference type="EMBL" id="MCM8747563.1"/>
    </source>
</evidence>
<protein>
    <submittedName>
        <fullName evidence="1">Uncharacterized protein</fullName>
    </submittedName>
</protein>
<reference evidence="1" key="1">
    <citation type="submission" date="2022-06" db="EMBL/GenBank/DDBJ databases">
        <title>CFH 74404 Thermomicrobiaceae sp.</title>
        <authorList>
            <person name="Ming H."/>
            <person name="Li W.-J."/>
            <person name="Zhao Z."/>
        </authorList>
    </citation>
    <scope>NUCLEOTIDE SEQUENCE</scope>
    <source>
        <strain evidence="1">CFH 74404</strain>
    </source>
</reference>
<accession>A0AA41WB79</accession>
<name>A0AA41WB79_9BACT</name>
<dbReference type="EMBL" id="JAMSLR010000001">
    <property type="protein sequence ID" value="MCM8747563.1"/>
    <property type="molecule type" value="Genomic_DNA"/>
</dbReference>
<dbReference type="AlphaFoldDB" id="A0AA41WB79"/>
<keyword evidence="2" id="KW-1185">Reference proteome</keyword>
<gene>
    <name evidence="1" type="ORF">NET02_00225</name>
</gene>
<dbReference type="Proteomes" id="UP001165306">
    <property type="component" value="Unassembled WGS sequence"/>
</dbReference>
<comment type="caution">
    <text evidence="1">The sequence shown here is derived from an EMBL/GenBank/DDBJ whole genome shotgun (WGS) entry which is preliminary data.</text>
</comment>
<organism evidence="1 2">
    <name type="scientific">Thermalbibacter longus</name>
    <dbReference type="NCBI Taxonomy" id="2951981"/>
    <lineage>
        <taxon>Bacteria</taxon>
        <taxon>Pseudomonadati</taxon>
        <taxon>Thermomicrobiota</taxon>
        <taxon>Thermomicrobia</taxon>
        <taxon>Thermomicrobiales</taxon>
        <taxon>Thermomicrobiaceae</taxon>
        <taxon>Thermalbibacter</taxon>
    </lineage>
</organism>
<proteinExistence type="predicted"/>